<dbReference type="AlphaFoldDB" id="A0AA39VMH3"/>
<dbReference type="EMBL" id="JAUESC010000383">
    <property type="protein sequence ID" value="KAK0585642.1"/>
    <property type="molecule type" value="Genomic_DNA"/>
</dbReference>
<dbReference type="Gene3D" id="3.40.140.10">
    <property type="entry name" value="Cytidine Deaminase, domain 2"/>
    <property type="match status" value="1"/>
</dbReference>
<evidence type="ECO:0000313" key="2">
    <source>
        <dbReference type="EMBL" id="KAK0585642.1"/>
    </source>
</evidence>
<dbReference type="GO" id="GO:0008237">
    <property type="term" value="F:metallopeptidase activity"/>
    <property type="evidence" value="ECO:0007669"/>
    <property type="project" value="InterPro"/>
</dbReference>
<dbReference type="Pfam" id="PF01398">
    <property type="entry name" value="JAB"/>
    <property type="match status" value="1"/>
</dbReference>
<proteinExistence type="predicted"/>
<keyword evidence="3" id="KW-1185">Reference proteome</keyword>
<organism evidence="2 3">
    <name type="scientific">Acer saccharum</name>
    <name type="common">Sugar maple</name>
    <dbReference type="NCBI Taxonomy" id="4024"/>
    <lineage>
        <taxon>Eukaryota</taxon>
        <taxon>Viridiplantae</taxon>
        <taxon>Streptophyta</taxon>
        <taxon>Embryophyta</taxon>
        <taxon>Tracheophyta</taxon>
        <taxon>Spermatophyta</taxon>
        <taxon>Magnoliopsida</taxon>
        <taxon>eudicotyledons</taxon>
        <taxon>Gunneridae</taxon>
        <taxon>Pentapetalae</taxon>
        <taxon>rosids</taxon>
        <taxon>malvids</taxon>
        <taxon>Sapindales</taxon>
        <taxon>Sapindaceae</taxon>
        <taxon>Hippocastanoideae</taxon>
        <taxon>Acereae</taxon>
        <taxon>Acer</taxon>
    </lineage>
</organism>
<sequence>MTQQILGKCLKMDVIKTQQISAKPIKKVIVHPLVLLSIVDNYNRVTKDTRKRVVGVLLGSSFKGSVCYQQLRSVDRKGSETAVSIEREVKRPASVAVLQEVR</sequence>
<evidence type="ECO:0000313" key="3">
    <source>
        <dbReference type="Proteomes" id="UP001168877"/>
    </source>
</evidence>
<protein>
    <recommendedName>
        <fullName evidence="1">JAB1/MPN/MOV34 metalloenzyme domain-containing protein</fullName>
    </recommendedName>
</protein>
<dbReference type="Proteomes" id="UP001168877">
    <property type="component" value="Unassembled WGS sequence"/>
</dbReference>
<feature type="domain" description="JAB1/MPN/MOV34 metalloenzyme" evidence="1">
    <location>
        <begin position="25"/>
        <end position="90"/>
    </location>
</feature>
<name>A0AA39VMH3_ACESA</name>
<reference evidence="2" key="2">
    <citation type="submission" date="2023-06" db="EMBL/GenBank/DDBJ databases">
        <authorList>
            <person name="Swenson N.G."/>
            <person name="Wegrzyn J.L."/>
            <person name="Mcevoy S.L."/>
        </authorList>
    </citation>
    <scope>NUCLEOTIDE SEQUENCE</scope>
    <source>
        <strain evidence="2">NS2018</strain>
        <tissue evidence="2">Leaf</tissue>
    </source>
</reference>
<gene>
    <name evidence="2" type="ORF">LWI29_031743</name>
</gene>
<reference evidence="2" key="1">
    <citation type="journal article" date="2022" name="Plant J.">
        <title>Strategies of tolerance reflected in two North American maple genomes.</title>
        <authorList>
            <person name="McEvoy S.L."/>
            <person name="Sezen U.U."/>
            <person name="Trouern-Trend A."/>
            <person name="McMahon S.M."/>
            <person name="Schaberg P.G."/>
            <person name="Yang J."/>
            <person name="Wegrzyn J.L."/>
            <person name="Swenson N.G."/>
        </authorList>
    </citation>
    <scope>NUCLEOTIDE SEQUENCE</scope>
    <source>
        <strain evidence="2">NS2018</strain>
    </source>
</reference>
<accession>A0AA39VMH3</accession>
<comment type="caution">
    <text evidence="2">The sequence shown here is derived from an EMBL/GenBank/DDBJ whole genome shotgun (WGS) entry which is preliminary data.</text>
</comment>
<dbReference type="InterPro" id="IPR000555">
    <property type="entry name" value="JAMM/MPN+_dom"/>
</dbReference>
<evidence type="ECO:0000259" key="1">
    <source>
        <dbReference type="Pfam" id="PF01398"/>
    </source>
</evidence>